<protein>
    <submittedName>
        <fullName evidence="1">S23 ribosomal protein</fullName>
    </submittedName>
</protein>
<dbReference type="HOGENOM" id="CLU_129874_0_6_10"/>
<dbReference type="InterPro" id="IPR012657">
    <property type="entry name" value="23S_rRNA-intervening_sequence"/>
</dbReference>
<gene>
    <name evidence="1" type="ORF">JoomaDRAFT_0143</name>
</gene>
<dbReference type="NCBIfam" id="TIGR02436">
    <property type="entry name" value="four helix bundle protein"/>
    <property type="match status" value="1"/>
</dbReference>
<dbReference type="OrthoDB" id="9811959at2"/>
<name>I3C0R0_9FLAO</name>
<evidence type="ECO:0000313" key="1">
    <source>
        <dbReference type="EMBL" id="EIJ37203.1"/>
    </source>
</evidence>
<reference evidence="1 2" key="1">
    <citation type="submission" date="2012-02" db="EMBL/GenBank/DDBJ databases">
        <title>Improved High-Quality Draft genome of Joostella marina DSM 19592.</title>
        <authorList>
            <consortium name="US DOE Joint Genome Institute (JGI-PGF)"/>
            <person name="Lucas S."/>
            <person name="Copeland A."/>
            <person name="Lapidus A."/>
            <person name="Bruce D."/>
            <person name="Goodwin L."/>
            <person name="Pitluck S."/>
            <person name="Peters L."/>
            <person name="Chertkov O."/>
            <person name="Ovchinnikova G."/>
            <person name="Kyrpides N."/>
            <person name="Mavromatis K."/>
            <person name="Detter J.C."/>
            <person name="Han C."/>
            <person name="Land M."/>
            <person name="Hauser L."/>
            <person name="Markowitz V."/>
            <person name="Cheng J.-F."/>
            <person name="Hugenholtz P."/>
            <person name="Woyke T."/>
            <person name="Wu D."/>
            <person name="Tindall B."/>
            <person name="Brambilla E."/>
            <person name="Klenk H.-P."/>
            <person name="Eisen J.A."/>
        </authorList>
    </citation>
    <scope>NUCLEOTIDE SEQUENCE [LARGE SCALE GENOMIC DNA]</scope>
    <source>
        <strain evidence="1 2">DSM 19592</strain>
    </source>
</reference>
<dbReference type="STRING" id="926559.JoomaDRAFT_0143"/>
<accession>I3C0R0</accession>
<sequence length="117" mass="13658">MHNFKKLRIWIDAMDLVKENYILTKSFPNSEKYSLSSQMNRAVVSIPSNIAEGTSKNSNKHFKKYLEDSLGSAFEWETQLIIAFNQGYLTKEKLEILEDKITQIQKMISKFKSNLDF</sequence>
<dbReference type="InterPro" id="IPR036583">
    <property type="entry name" value="23S_rRNA_IVS_sf"/>
</dbReference>
<proteinExistence type="predicted"/>
<dbReference type="AlphaFoldDB" id="I3C0R0"/>
<keyword evidence="2" id="KW-1185">Reference proteome</keyword>
<keyword evidence="1" id="KW-0687">Ribonucleoprotein</keyword>
<dbReference type="GO" id="GO:0005840">
    <property type="term" value="C:ribosome"/>
    <property type="evidence" value="ECO:0007669"/>
    <property type="project" value="UniProtKB-KW"/>
</dbReference>
<dbReference type="Pfam" id="PF05635">
    <property type="entry name" value="23S_rRNA_IVP"/>
    <property type="match status" value="1"/>
</dbReference>
<keyword evidence="1" id="KW-0689">Ribosomal protein</keyword>
<evidence type="ECO:0000313" key="2">
    <source>
        <dbReference type="Proteomes" id="UP000004690"/>
    </source>
</evidence>
<dbReference type="eggNOG" id="ENOG5032YWC">
    <property type="taxonomic scope" value="Bacteria"/>
</dbReference>
<dbReference type="SUPFAM" id="SSF158446">
    <property type="entry name" value="IVS-encoded protein-like"/>
    <property type="match status" value="1"/>
</dbReference>
<dbReference type="PANTHER" id="PTHR38471">
    <property type="entry name" value="FOUR HELIX BUNDLE PROTEIN"/>
    <property type="match status" value="1"/>
</dbReference>
<organism evidence="1 2">
    <name type="scientific">Galbibacter orientalis DSM 19592</name>
    <dbReference type="NCBI Taxonomy" id="926559"/>
    <lineage>
        <taxon>Bacteria</taxon>
        <taxon>Pseudomonadati</taxon>
        <taxon>Bacteroidota</taxon>
        <taxon>Flavobacteriia</taxon>
        <taxon>Flavobacteriales</taxon>
        <taxon>Flavobacteriaceae</taxon>
        <taxon>Galbibacter</taxon>
    </lineage>
</organism>
<dbReference type="Gene3D" id="1.20.1440.60">
    <property type="entry name" value="23S rRNA-intervening sequence"/>
    <property type="match status" value="1"/>
</dbReference>
<dbReference type="RefSeq" id="WP_008615919.1">
    <property type="nucleotide sequence ID" value="NZ_JH651380.1"/>
</dbReference>
<dbReference type="EMBL" id="JH651380">
    <property type="protein sequence ID" value="EIJ37203.1"/>
    <property type="molecule type" value="Genomic_DNA"/>
</dbReference>
<dbReference type="PANTHER" id="PTHR38471:SF2">
    <property type="entry name" value="FOUR HELIX BUNDLE PROTEIN"/>
    <property type="match status" value="1"/>
</dbReference>
<dbReference type="CDD" id="cd16377">
    <property type="entry name" value="23S_rRNA_IVP_like"/>
    <property type="match status" value="1"/>
</dbReference>
<dbReference type="Proteomes" id="UP000004690">
    <property type="component" value="Unassembled WGS sequence"/>
</dbReference>